<dbReference type="RefSeq" id="WP_051269269.1">
    <property type="nucleotide sequence ID" value="NZ_LVVZ01000032.1"/>
</dbReference>
<dbReference type="AlphaFoldDB" id="A0A1U7JDP6"/>
<organism evidence="2 3">
    <name type="scientific">Pseudovibrio exalbescens</name>
    <dbReference type="NCBI Taxonomy" id="197461"/>
    <lineage>
        <taxon>Bacteria</taxon>
        <taxon>Pseudomonadati</taxon>
        <taxon>Pseudomonadota</taxon>
        <taxon>Alphaproteobacteria</taxon>
        <taxon>Hyphomicrobiales</taxon>
        <taxon>Stappiaceae</taxon>
        <taxon>Pseudovibrio</taxon>
    </lineage>
</organism>
<dbReference type="PANTHER" id="PTHR43081:SF11">
    <property type="entry name" value="BLR2264 PROTEIN"/>
    <property type="match status" value="1"/>
</dbReference>
<dbReference type="SUPFAM" id="SSF55073">
    <property type="entry name" value="Nucleotide cyclase"/>
    <property type="match status" value="1"/>
</dbReference>
<dbReference type="SMART" id="SM00044">
    <property type="entry name" value="CYCc"/>
    <property type="match status" value="1"/>
</dbReference>
<dbReference type="GO" id="GO:0035556">
    <property type="term" value="P:intracellular signal transduction"/>
    <property type="evidence" value="ECO:0007669"/>
    <property type="project" value="InterPro"/>
</dbReference>
<dbReference type="InterPro" id="IPR001054">
    <property type="entry name" value="A/G_cyclase"/>
</dbReference>
<name>A0A1U7JDP6_9HYPH</name>
<dbReference type="GO" id="GO:0006171">
    <property type="term" value="P:cAMP biosynthetic process"/>
    <property type="evidence" value="ECO:0007669"/>
    <property type="project" value="TreeGrafter"/>
</dbReference>
<dbReference type="Gene3D" id="3.30.70.1230">
    <property type="entry name" value="Nucleotide cyclase"/>
    <property type="match status" value="1"/>
</dbReference>
<dbReference type="PANTHER" id="PTHR43081">
    <property type="entry name" value="ADENYLATE CYCLASE, TERMINAL-DIFFERENTIATION SPECIFIC-RELATED"/>
    <property type="match status" value="1"/>
</dbReference>
<accession>A0A1U7JDP6</accession>
<dbReference type="GO" id="GO:0004016">
    <property type="term" value="F:adenylate cyclase activity"/>
    <property type="evidence" value="ECO:0007669"/>
    <property type="project" value="UniProtKB-ARBA"/>
</dbReference>
<keyword evidence="3" id="KW-1185">Reference proteome</keyword>
<protein>
    <submittedName>
        <fullName evidence="2">Adenylate cyclase</fullName>
    </submittedName>
</protein>
<dbReference type="Pfam" id="PF00211">
    <property type="entry name" value="Guanylate_cyc"/>
    <property type="match status" value="1"/>
</dbReference>
<evidence type="ECO:0000313" key="3">
    <source>
        <dbReference type="Proteomes" id="UP000185783"/>
    </source>
</evidence>
<evidence type="ECO:0000259" key="1">
    <source>
        <dbReference type="PROSITE" id="PS50125"/>
    </source>
</evidence>
<gene>
    <name evidence="2" type="ORF">A3843_16750</name>
</gene>
<feature type="domain" description="Guanylate cyclase" evidence="1">
    <location>
        <begin position="213"/>
        <end position="346"/>
    </location>
</feature>
<dbReference type="InterPro" id="IPR029787">
    <property type="entry name" value="Nucleotide_cyclase"/>
</dbReference>
<dbReference type="InterPro" id="IPR050697">
    <property type="entry name" value="Adenylyl/Guanylyl_Cyclase_3/4"/>
</dbReference>
<dbReference type="STRING" id="197461.A3843_16750"/>
<dbReference type="InterPro" id="IPR003018">
    <property type="entry name" value="GAF"/>
</dbReference>
<dbReference type="Proteomes" id="UP000185783">
    <property type="component" value="Unassembled WGS sequence"/>
</dbReference>
<dbReference type="PROSITE" id="PS50125">
    <property type="entry name" value="GUANYLATE_CYCLASE_2"/>
    <property type="match status" value="1"/>
</dbReference>
<dbReference type="CDD" id="cd07302">
    <property type="entry name" value="CHD"/>
    <property type="match status" value="1"/>
</dbReference>
<reference evidence="2 3" key="1">
    <citation type="submission" date="2016-03" db="EMBL/GenBank/DDBJ databases">
        <title>Genome sequence of Nesiotobacter sp. nov., a moderately halophilic alphaproteobacterium isolated from the Yellow Sea, China.</title>
        <authorList>
            <person name="Zhang G."/>
            <person name="Zhang R."/>
        </authorList>
    </citation>
    <scope>NUCLEOTIDE SEQUENCE [LARGE SCALE GENOMIC DNA]</scope>
    <source>
        <strain evidence="2 3">WB1-6</strain>
    </source>
</reference>
<dbReference type="EMBL" id="LVVZ01000032">
    <property type="protein sequence ID" value="OKL42818.1"/>
    <property type="molecule type" value="Genomic_DNA"/>
</dbReference>
<sequence length="415" mass="44924">MSMHGAVLSADIVSWLYERARFYPALSQVVHELVDRLRSAGMDIDRLMVSIPVLHPSLRAKSINWTPATGIELRSYRGSPDLERQYLASPLKVVHDTEQAVRVRIGSAPRAGEFDIIKDLRAGGFTDYIALPLVFTEATPGTLSVATRAVDGFVHADIAALETISQPLSMICETHTLKEKAETVLNTYVGARAGAKVLSGDIKRGDGETISAVVGFADLRGFTQLSNHLPSHGIIELLNAYFGAMSEAVERNQGEVLKFIGDEVLAVFPYSTPEEAQSAARRALLTARETMEGIKQANQETCPTLPALRIGMGLHAGDVFYGNVGGETRLDFTVVGPTVNKASRIAGLSKDLNRDILTSEEFADIVDCHAGALGSYYLKGFDEPQPVYTAPGRGHECHSEAGRLAWDAFGAHCDQ</sequence>
<dbReference type="SMART" id="SM00065">
    <property type="entry name" value="GAF"/>
    <property type="match status" value="1"/>
</dbReference>
<evidence type="ECO:0000313" key="2">
    <source>
        <dbReference type="EMBL" id="OKL42818.1"/>
    </source>
</evidence>
<proteinExistence type="predicted"/>
<comment type="caution">
    <text evidence="2">The sequence shown here is derived from an EMBL/GenBank/DDBJ whole genome shotgun (WGS) entry which is preliminary data.</text>
</comment>